<dbReference type="Gene3D" id="3.30.1240.10">
    <property type="match status" value="1"/>
</dbReference>
<dbReference type="Pfam" id="PF08282">
    <property type="entry name" value="Hydrolase_3"/>
    <property type="match status" value="1"/>
</dbReference>
<dbReference type="SFLD" id="SFLDS00003">
    <property type="entry name" value="Haloacid_Dehalogenase"/>
    <property type="match status" value="1"/>
</dbReference>
<dbReference type="PANTHER" id="PTHR10000:SF8">
    <property type="entry name" value="HAD SUPERFAMILY HYDROLASE-LIKE, TYPE 3"/>
    <property type="match status" value="1"/>
</dbReference>
<accession>A0A4P5PGU7</accession>
<dbReference type="GO" id="GO:0005829">
    <property type="term" value="C:cytosol"/>
    <property type="evidence" value="ECO:0007669"/>
    <property type="project" value="TreeGrafter"/>
</dbReference>
<gene>
    <name evidence="1" type="ORF">NRIC_27730</name>
</gene>
<evidence type="ECO:0000313" key="2">
    <source>
        <dbReference type="Proteomes" id="UP000290567"/>
    </source>
</evidence>
<dbReference type="EMBL" id="BJCC01000024">
    <property type="protein sequence ID" value="GCF94882.1"/>
    <property type="molecule type" value="Genomic_DNA"/>
</dbReference>
<keyword evidence="2" id="KW-1185">Reference proteome</keyword>
<organism evidence="1 2">
    <name type="scientific">Enterococcus florum</name>
    <dbReference type="NCBI Taxonomy" id="2480627"/>
    <lineage>
        <taxon>Bacteria</taxon>
        <taxon>Bacillati</taxon>
        <taxon>Bacillota</taxon>
        <taxon>Bacilli</taxon>
        <taxon>Lactobacillales</taxon>
        <taxon>Enterococcaceae</taxon>
        <taxon>Enterococcus</taxon>
    </lineage>
</organism>
<dbReference type="GO" id="GO:0016791">
    <property type="term" value="F:phosphatase activity"/>
    <property type="evidence" value="ECO:0007669"/>
    <property type="project" value="UniProtKB-ARBA"/>
</dbReference>
<dbReference type="PANTHER" id="PTHR10000">
    <property type="entry name" value="PHOSPHOSERINE PHOSPHATASE"/>
    <property type="match status" value="1"/>
</dbReference>
<proteinExistence type="predicted"/>
<dbReference type="SUPFAM" id="SSF56784">
    <property type="entry name" value="HAD-like"/>
    <property type="match status" value="1"/>
</dbReference>
<comment type="caution">
    <text evidence="1">The sequence shown here is derived from an EMBL/GenBank/DDBJ whole genome shotgun (WGS) entry which is preliminary data.</text>
</comment>
<dbReference type="SFLD" id="SFLDG01144">
    <property type="entry name" value="C2.B.4:_PGP_Like"/>
    <property type="match status" value="1"/>
</dbReference>
<dbReference type="AlphaFoldDB" id="A0A4P5PGU7"/>
<name>A0A4P5PGU7_9ENTE</name>
<dbReference type="SFLD" id="SFLDG01140">
    <property type="entry name" value="C2.B:_Phosphomannomutase_and_P"/>
    <property type="match status" value="1"/>
</dbReference>
<dbReference type="InterPro" id="IPR000150">
    <property type="entry name" value="Cof"/>
</dbReference>
<dbReference type="InterPro" id="IPR023214">
    <property type="entry name" value="HAD_sf"/>
</dbReference>
<dbReference type="InterPro" id="IPR006379">
    <property type="entry name" value="HAD-SF_hydro_IIB"/>
</dbReference>
<protein>
    <submittedName>
        <fullName evidence="1">Haloacid dehalogenase</fullName>
    </submittedName>
</protein>
<dbReference type="NCBIfam" id="TIGR00099">
    <property type="entry name" value="Cof-subfamily"/>
    <property type="match status" value="1"/>
</dbReference>
<dbReference type="InterPro" id="IPR036412">
    <property type="entry name" value="HAD-like_sf"/>
</dbReference>
<dbReference type="GO" id="GO:0000287">
    <property type="term" value="F:magnesium ion binding"/>
    <property type="evidence" value="ECO:0007669"/>
    <property type="project" value="TreeGrafter"/>
</dbReference>
<dbReference type="CDD" id="cd07516">
    <property type="entry name" value="HAD_Pase"/>
    <property type="match status" value="1"/>
</dbReference>
<dbReference type="Proteomes" id="UP000290567">
    <property type="component" value="Unassembled WGS sequence"/>
</dbReference>
<dbReference type="PROSITE" id="PS01228">
    <property type="entry name" value="COF_1"/>
    <property type="match status" value="1"/>
</dbReference>
<sequence length="310" mass="34946">MFEILKISGYFPQFHAMMEKRGGDMPIKAIILDMDGTLLSDQQQISPRTKESLIRAQQKGVKVVLASGRPTSGMMAYAKELEMEKHHGLLVSYNGARIIDCENQKELYNQSLTIEEGKAVLEHLKQFDVKIMIDKEEYMYVNDVFDCWVTYRGEPLNIIEYESRAGNYLLCEKKDLADFLDFPVSKILTAGDPEYLREMHQEMMAPFKDDLHCVFTADFYFEFTAKGINKAKALETVLVPLGIERANMLAFGDGHNDITMVEYAGIGVAMDNAVGELKQTADRVTDSNNQDGIALVVEELVLQASTLDAK</sequence>
<reference evidence="2" key="1">
    <citation type="submission" date="2019-02" db="EMBL/GenBank/DDBJ databases">
        <title>Draft genome sequence of Enterococcus sp. Gos25-1.</title>
        <authorList>
            <person name="Tanaka N."/>
            <person name="Shiwa Y."/>
            <person name="Fujita N."/>
        </authorList>
    </citation>
    <scope>NUCLEOTIDE SEQUENCE [LARGE SCALE GENOMIC DNA]</scope>
    <source>
        <strain evidence="2">Gos25-1</strain>
    </source>
</reference>
<dbReference type="Gene3D" id="3.40.50.1000">
    <property type="entry name" value="HAD superfamily/HAD-like"/>
    <property type="match status" value="1"/>
</dbReference>
<dbReference type="NCBIfam" id="TIGR01484">
    <property type="entry name" value="HAD-SF-IIB"/>
    <property type="match status" value="1"/>
</dbReference>
<evidence type="ECO:0000313" key="1">
    <source>
        <dbReference type="EMBL" id="GCF94882.1"/>
    </source>
</evidence>